<dbReference type="AlphaFoldDB" id="A0A3P8T835"/>
<dbReference type="InterPro" id="IPR027947">
    <property type="entry name" value="TMEM240"/>
</dbReference>
<feature type="chain" id="PRO_5017951119" description="Transmembrane protein 240b" evidence="3">
    <location>
        <begin position="18"/>
        <end position="160"/>
    </location>
</feature>
<protein>
    <recommendedName>
        <fullName evidence="6">Transmembrane protein 240b</fullName>
    </recommendedName>
</protein>
<evidence type="ECO:0008006" key="6">
    <source>
        <dbReference type="Google" id="ProtNLM"/>
    </source>
</evidence>
<reference evidence="4" key="1">
    <citation type="submission" date="2025-08" db="UniProtKB">
        <authorList>
            <consortium name="Ensembl"/>
        </authorList>
    </citation>
    <scope>IDENTIFICATION</scope>
</reference>
<dbReference type="PANTHER" id="PTHR28666">
    <property type="entry name" value="TRANSMEMBRANE PROTEIN 240"/>
    <property type="match status" value="1"/>
</dbReference>
<keyword evidence="2" id="KW-0472">Membrane</keyword>
<dbReference type="Proteomes" id="UP000265080">
    <property type="component" value="Unplaced"/>
</dbReference>
<dbReference type="PANTHER" id="PTHR28666:SF1">
    <property type="entry name" value="TRANSMEMBRANE PROTEIN 240"/>
    <property type="match status" value="1"/>
</dbReference>
<feature type="compositionally biased region" description="Polar residues" evidence="1">
    <location>
        <begin position="141"/>
        <end position="150"/>
    </location>
</feature>
<sequence>MHLIKVLMITTFKGVLSTVILPSDMNALLLRFHNFFFPLWQGEDRVCKCFCGSQQAYRVVPYEGAMSTVDSRENSFGSDIMTQQNMDVIVGLCSGILITWLLMWLSRVWKSASQLNTWRSLFPTCHLSALLSQSTSYHSQTVPASSSFTHTKQKHERETK</sequence>
<evidence type="ECO:0000256" key="3">
    <source>
        <dbReference type="SAM" id="SignalP"/>
    </source>
</evidence>
<feature type="signal peptide" evidence="3">
    <location>
        <begin position="1"/>
        <end position="17"/>
    </location>
</feature>
<evidence type="ECO:0000256" key="1">
    <source>
        <dbReference type="SAM" id="MobiDB-lite"/>
    </source>
</evidence>
<organism evidence="4 5">
    <name type="scientific">Amphiprion percula</name>
    <name type="common">Orange clownfish</name>
    <name type="synonym">Lutjanus percula</name>
    <dbReference type="NCBI Taxonomy" id="161767"/>
    <lineage>
        <taxon>Eukaryota</taxon>
        <taxon>Metazoa</taxon>
        <taxon>Chordata</taxon>
        <taxon>Craniata</taxon>
        <taxon>Vertebrata</taxon>
        <taxon>Euteleostomi</taxon>
        <taxon>Actinopterygii</taxon>
        <taxon>Neopterygii</taxon>
        <taxon>Teleostei</taxon>
        <taxon>Neoteleostei</taxon>
        <taxon>Acanthomorphata</taxon>
        <taxon>Ovalentaria</taxon>
        <taxon>Pomacentridae</taxon>
        <taxon>Amphiprion</taxon>
    </lineage>
</organism>
<feature type="region of interest" description="Disordered" evidence="1">
    <location>
        <begin position="141"/>
        <end position="160"/>
    </location>
</feature>
<dbReference type="Ensembl" id="ENSAPET00000020322.1">
    <property type="protein sequence ID" value="ENSAPEP00000019787.1"/>
    <property type="gene ID" value="ENSAPEG00000014136.1"/>
</dbReference>
<feature type="transmembrane region" description="Helical" evidence="2">
    <location>
        <begin position="88"/>
        <end position="105"/>
    </location>
</feature>
<evidence type="ECO:0000256" key="2">
    <source>
        <dbReference type="SAM" id="Phobius"/>
    </source>
</evidence>
<evidence type="ECO:0000313" key="5">
    <source>
        <dbReference type="Proteomes" id="UP000265080"/>
    </source>
</evidence>
<keyword evidence="2" id="KW-0812">Transmembrane</keyword>
<keyword evidence="2" id="KW-1133">Transmembrane helix</keyword>
<keyword evidence="5" id="KW-1185">Reference proteome</keyword>
<keyword evidence="3" id="KW-0732">Signal</keyword>
<dbReference type="Pfam" id="PF15207">
    <property type="entry name" value="TMEM240"/>
    <property type="match status" value="1"/>
</dbReference>
<evidence type="ECO:0000313" key="4">
    <source>
        <dbReference type="Ensembl" id="ENSAPEP00000019787.1"/>
    </source>
</evidence>
<dbReference type="GeneTree" id="ENSGT00940000179370"/>
<accession>A0A3P8T835</accession>
<proteinExistence type="predicted"/>
<reference evidence="4" key="2">
    <citation type="submission" date="2025-09" db="UniProtKB">
        <authorList>
            <consortium name="Ensembl"/>
        </authorList>
    </citation>
    <scope>IDENTIFICATION</scope>
</reference>
<name>A0A3P8T835_AMPPE</name>